<keyword evidence="2" id="KW-1185">Reference proteome</keyword>
<evidence type="ECO:0000313" key="1">
    <source>
        <dbReference type="EMBL" id="MEP0949554.1"/>
    </source>
</evidence>
<protein>
    <submittedName>
        <fullName evidence="1">Type IV pilin-like G/H family protein</fullName>
    </submittedName>
</protein>
<dbReference type="InterPro" id="IPR031975">
    <property type="entry name" value="Pilin_GH"/>
</dbReference>
<dbReference type="Pfam" id="PF16734">
    <property type="entry name" value="Pilin_GH"/>
    <property type="match status" value="1"/>
</dbReference>
<sequence>MNGGLSLATDQIISRHYGKLDMVAANPMELAKQGDADAIAALMNKALQSKGIKVSGKATKGCLTIVAESKEAPDQTFLTGYLSKGVKSINPTSLERMVVQGKEIGQSKIVWRENVNLKVSEPTKEGKIAEVKNKLGVFRSVLDIANTALLGGIFLTLLGSQLKASPTQASFWEYSVEGVSDESFTETMLEMGAKGWDLASARRAVSGEGSYSEGLYEVIFKRPISESEAESNLKNIEIIGKENGIESFLSLTNSEQELNYIQNDILSRDFSSTEAFLQDDSDNYDVEIAQSLPELFVVNATPKSNNLRSFVSAVAVVDDSTKSIICKTDEPGKTLPDPPQVVDGSLECAAGSFEP</sequence>
<evidence type="ECO:0000313" key="2">
    <source>
        <dbReference type="Proteomes" id="UP001482513"/>
    </source>
</evidence>
<accession>A0ABV0K9X1</accession>
<dbReference type="Proteomes" id="UP001482513">
    <property type="component" value="Unassembled WGS sequence"/>
</dbReference>
<name>A0ABV0K9X1_9CYAN</name>
<comment type="caution">
    <text evidence="1">The sequence shown here is derived from an EMBL/GenBank/DDBJ whole genome shotgun (WGS) entry which is preliminary data.</text>
</comment>
<reference evidence="1 2" key="1">
    <citation type="submission" date="2022-04" db="EMBL/GenBank/DDBJ databases">
        <title>Positive selection, recombination, and allopatry shape intraspecific diversity of widespread and dominant cyanobacteria.</title>
        <authorList>
            <person name="Wei J."/>
            <person name="Shu W."/>
            <person name="Hu C."/>
        </authorList>
    </citation>
    <scope>NUCLEOTIDE SEQUENCE [LARGE SCALE GENOMIC DNA]</scope>
    <source>
        <strain evidence="1 2">DQ-A4</strain>
    </source>
</reference>
<dbReference type="RefSeq" id="WP_190695176.1">
    <property type="nucleotide sequence ID" value="NZ_JAMPKX010000012.1"/>
</dbReference>
<proteinExistence type="predicted"/>
<organism evidence="1 2">
    <name type="scientific">Leptolyngbya subtilissima DQ-A4</name>
    <dbReference type="NCBI Taxonomy" id="2933933"/>
    <lineage>
        <taxon>Bacteria</taxon>
        <taxon>Bacillati</taxon>
        <taxon>Cyanobacteriota</taxon>
        <taxon>Cyanophyceae</taxon>
        <taxon>Leptolyngbyales</taxon>
        <taxon>Leptolyngbyaceae</taxon>
        <taxon>Leptolyngbya group</taxon>
        <taxon>Leptolyngbya</taxon>
    </lineage>
</organism>
<dbReference type="EMBL" id="JAMPKX010000012">
    <property type="protein sequence ID" value="MEP0949554.1"/>
    <property type="molecule type" value="Genomic_DNA"/>
</dbReference>
<gene>
    <name evidence="1" type="ORF">NC992_21930</name>
</gene>